<protein>
    <recommendedName>
        <fullName evidence="9">Replication protein A subunit</fullName>
    </recommendedName>
</protein>
<feature type="domain" description="Replication factor A C-terminal" evidence="13">
    <location>
        <begin position="475"/>
        <end position="629"/>
    </location>
</feature>
<proteinExistence type="inferred from homology"/>
<dbReference type="Pfam" id="PF16900">
    <property type="entry name" value="REPA_OB_2"/>
    <property type="match status" value="1"/>
</dbReference>
<dbReference type="FunFam" id="2.40.50.140:FF:000064">
    <property type="entry name" value="Replication protein A subunit"/>
    <property type="match status" value="1"/>
</dbReference>
<keyword evidence="8 9" id="KW-0539">Nucleus</keyword>
<evidence type="ECO:0000256" key="8">
    <source>
        <dbReference type="ARBA" id="ARBA00023242"/>
    </source>
</evidence>
<dbReference type="AlphaFoldDB" id="A0A9N8E9I1"/>
<dbReference type="CDD" id="cd04475">
    <property type="entry name" value="RPA1_DBD_B"/>
    <property type="match status" value="1"/>
</dbReference>
<sequence>MENLTANAITRISGMNNSDEDPSFKPTLQIINFRKVNSNNNTDRYRLIISDGTKFIQGLLATQANNLIENDTLQQNSVISLQKFVKNVVSGRNLVVVLNLDIVGSNPGQRIGEPVDIAGQPGGGAENVPPQQRQQGGMYGRQPTAVKSETGNGNRSGGAFGGGARSNNPYGGSRSSSAPITRTTPGGTAVTPIANLNMYQSRWTIRARITNKSDIRTWSNARGEGSLFSIDLLDSSGMDIRATMFKEAVEKFYNILEEGKVYTFSGGRIKVANMQYNTCKSNFEITFDQNSEIHLQDDGGDIKKNVYDFVPCIADIESVEANKTIDVLAIVKSVGEPASLMSKKTGNELHKCDLTLVDDSGVEINLTIWGQEKANAAPQTYANNPVVAFRRARVSDFGGKSLSLSGNSYIRPVEDVPDQVQRLEQWWNNGGSTGAGTKSLSSSGGSGGAVAPFHERLTVSAIKGKHLGHGEKPDWLTFKGTISFLKKDKEGGAWYPACANAGDPCKNMYKMTQTTDGSWFCDKCQGTFPDPVRRWIFSGTVEDDTATTWVSFFNPQAETLLEGAKADDAYKNFMEHNQDQDGYDSLFYKATQTEWIFKCKVKAELVNDEERVKTTVYALKPMDYVKESEDILAALEKM</sequence>
<feature type="domain" description="Replication factor-A protein 1 N-terminal" evidence="12">
    <location>
        <begin position="4"/>
        <end position="104"/>
    </location>
</feature>
<evidence type="ECO:0000256" key="1">
    <source>
        <dbReference type="ARBA" id="ARBA00004123"/>
    </source>
</evidence>
<evidence type="ECO:0000256" key="7">
    <source>
        <dbReference type="ARBA" id="ARBA00023125"/>
    </source>
</evidence>
<dbReference type="FunFam" id="2.40.50.140:FF:000117">
    <property type="entry name" value="Replication protein A subunit"/>
    <property type="match status" value="1"/>
</dbReference>
<dbReference type="PANTHER" id="PTHR47165:SF4">
    <property type="entry name" value="OS03G0429900 PROTEIN"/>
    <property type="match status" value="1"/>
</dbReference>
<dbReference type="EMBL" id="CAICTM010000772">
    <property type="protein sequence ID" value="CAB9516294.1"/>
    <property type="molecule type" value="Genomic_DNA"/>
</dbReference>
<reference evidence="15" key="1">
    <citation type="submission" date="2020-06" db="EMBL/GenBank/DDBJ databases">
        <authorList>
            <consortium name="Plant Systems Biology data submission"/>
        </authorList>
    </citation>
    <scope>NUCLEOTIDE SEQUENCE</scope>
    <source>
        <strain evidence="15">D6</strain>
    </source>
</reference>
<dbReference type="CDD" id="cd04477">
    <property type="entry name" value="RPA1N"/>
    <property type="match status" value="1"/>
</dbReference>
<dbReference type="Pfam" id="PF08646">
    <property type="entry name" value="Rep_fac-A_C"/>
    <property type="match status" value="1"/>
</dbReference>
<evidence type="ECO:0000256" key="10">
    <source>
        <dbReference type="SAM" id="MobiDB-lite"/>
    </source>
</evidence>
<dbReference type="Pfam" id="PF04057">
    <property type="entry name" value="Rep-A_N"/>
    <property type="match status" value="1"/>
</dbReference>
<dbReference type="PANTHER" id="PTHR47165">
    <property type="entry name" value="OS03G0429900 PROTEIN"/>
    <property type="match status" value="1"/>
</dbReference>
<keyword evidence="16" id="KW-1185">Reference proteome</keyword>
<dbReference type="CDD" id="cd04476">
    <property type="entry name" value="RPA1_DBD_C"/>
    <property type="match status" value="1"/>
</dbReference>
<feature type="compositionally biased region" description="Gly residues" evidence="10">
    <location>
        <begin position="154"/>
        <end position="164"/>
    </location>
</feature>
<dbReference type="GO" id="GO:0006260">
    <property type="term" value="P:DNA replication"/>
    <property type="evidence" value="ECO:0007669"/>
    <property type="project" value="UniProtKB-KW"/>
</dbReference>
<keyword evidence="6 9" id="KW-0862">Zinc</keyword>
<evidence type="ECO:0000256" key="6">
    <source>
        <dbReference type="ARBA" id="ARBA00022833"/>
    </source>
</evidence>
<dbReference type="InterPro" id="IPR013955">
    <property type="entry name" value="Rep_factor-A_C"/>
</dbReference>
<keyword evidence="7 9" id="KW-0238">DNA-binding</keyword>
<keyword evidence="3 9" id="KW-0235">DNA replication</keyword>
<keyword evidence="4 9" id="KW-0479">Metal-binding</keyword>
<evidence type="ECO:0000259" key="13">
    <source>
        <dbReference type="Pfam" id="PF08646"/>
    </source>
</evidence>
<dbReference type="GO" id="GO:0003677">
    <property type="term" value="F:DNA binding"/>
    <property type="evidence" value="ECO:0007669"/>
    <property type="project" value="UniProtKB-KW"/>
</dbReference>
<dbReference type="InterPro" id="IPR007199">
    <property type="entry name" value="Rep_factor-A_N"/>
</dbReference>
<evidence type="ECO:0000256" key="2">
    <source>
        <dbReference type="ARBA" id="ARBA00005690"/>
    </source>
</evidence>
<evidence type="ECO:0000313" key="16">
    <source>
        <dbReference type="Proteomes" id="UP001153069"/>
    </source>
</evidence>
<comment type="subcellular location">
    <subcellularLocation>
        <location evidence="1 9">Nucleus</location>
    </subcellularLocation>
</comment>
<evidence type="ECO:0000256" key="4">
    <source>
        <dbReference type="ARBA" id="ARBA00022723"/>
    </source>
</evidence>
<feature type="domain" description="Replication protein A OB" evidence="14">
    <location>
        <begin position="313"/>
        <end position="409"/>
    </location>
</feature>
<dbReference type="GO" id="GO:0005634">
    <property type="term" value="C:nucleus"/>
    <property type="evidence" value="ECO:0007669"/>
    <property type="project" value="UniProtKB-SubCell"/>
</dbReference>
<dbReference type="InterPro" id="IPR047192">
    <property type="entry name" value="Euk_RPA1_DBD_C"/>
</dbReference>
<evidence type="ECO:0000313" key="15">
    <source>
        <dbReference type="EMBL" id="CAB9516294.1"/>
    </source>
</evidence>
<dbReference type="InterPro" id="IPR004365">
    <property type="entry name" value="NA-bd_OB_tRNA"/>
</dbReference>
<dbReference type="Pfam" id="PF01336">
    <property type="entry name" value="tRNA_anti-codon"/>
    <property type="match status" value="1"/>
</dbReference>
<evidence type="ECO:0000259" key="12">
    <source>
        <dbReference type="Pfam" id="PF04057"/>
    </source>
</evidence>
<dbReference type="OrthoDB" id="1751331at2759"/>
<feature type="compositionally biased region" description="Polar residues" evidence="10">
    <location>
        <begin position="169"/>
        <end position="186"/>
    </location>
</feature>
<dbReference type="InterPro" id="IPR012340">
    <property type="entry name" value="NA-bd_OB-fold"/>
</dbReference>
<feature type="domain" description="OB" evidence="11">
    <location>
        <begin position="203"/>
        <end position="275"/>
    </location>
</feature>
<dbReference type="CDD" id="cd04474">
    <property type="entry name" value="RPA1_DBD_A"/>
    <property type="match status" value="1"/>
</dbReference>
<organism evidence="15 16">
    <name type="scientific">Seminavis robusta</name>
    <dbReference type="NCBI Taxonomy" id="568900"/>
    <lineage>
        <taxon>Eukaryota</taxon>
        <taxon>Sar</taxon>
        <taxon>Stramenopiles</taxon>
        <taxon>Ochrophyta</taxon>
        <taxon>Bacillariophyta</taxon>
        <taxon>Bacillariophyceae</taxon>
        <taxon>Bacillariophycidae</taxon>
        <taxon>Naviculales</taxon>
        <taxon>Naviculaceae</taxon>
        <taxon>Seminavis</taxon>
    </lineage>
</organism>
<dbReference type="GO" id="GO:0008270">
    <property type="term" value="F:zinc ion binding"/>
    <property type="evidence" value="ECO:0007669"/>
    <property type="project" value="UniProtKB-KW"/>
</dbReference>
<evidence type="ECO:0000256" key="9">
    <source>
        <dbReference type="RuleBase" id="RU364130"/>
    </source>
</evidence>
<dbReference type="NCBIfam" id="TIGR00617">
    <property type="entry name" value="rpa1"/>
    <property type="match status" value="1"/>
</dbReference>
<feature type="compositionally biased region" description="Low complexity" evidence="10">
    <location>
        <begin position="129"/>
        <end position="143"/>
    </location>
</feature>
<feature type="region of interest" description="Disordered" evidence="10">
    <location>
        <begin position="109"/>
        <end position="190"/>
    </location>
</feature>
<dbReference type="InterPro" id="IPR004591">
    <property type="entry name" value="Rfa1"/>
</dbReference>
<keyword evidence="5 9" id="KW-0863">Zinc-finger</keyword>
<dbReference type="InterPro" id="IPR031657">
    <property type="entry name" value="REPA_OB_2"/>
</dbReference>
<comment type="caution">
    <text evidence="15">The sequence shown here is derived from an EMBL/GenBank/DDBJ whole genome shotgun (WGS) entry which is preliminary data.</text>
</comment>
<dbReference type="SUPFAM" id="SSF50249">
    <property type="entry name" value="Nucleic acid-binding proteins"/>
    <property type="match status" value="4"/>
</dbReference>
<dbReference type="FunFam" id="2.40.50.140:FF:000041">
    <property type="entry name" value="Replication protein A subunit"/>
    <property type="match status" value="1"/>
</dbReference>
<evidence type="ECO:0000256" key="5">
    <source>
        <dbReference type="ARBA" id="ARBA00022771"/>
    </source>
</evidence>
<dbReference type="FunFam" id="2.40.50.140:FF:000090">
    <property type="entry name" value="Replication protein A subunit"/>
    <property type="match status" value="1"/>
</dbReference>
<gene>
    <name evidence="15" type="ORF">SEMRO_773_G200410.1</name>
</gene>
<name>A0A9N8E9I1_9STRA</name>
<evidence type="ECO:0000259" key="14">
    <source>
        <dbReference type="Pfam" id="PF16900"/>
    </source>
</evidence>
<comment type="similarity">
    <text evidence="2 9">Belongs to the replication factor A protein 1 family.</text>
</comment>
<evidence type="ECO:0000256" key="3">
    <source>
        <dbReference type="ARBA" id="ARBA00022705"/>
    </source>
</evidence>
<dbReference type="GO" id="GO:0006310">
    <property type="term" value="P:DNA recombination"/>
    <property type="evidence" value="ECO:0007669"/>
    <property type="project" value="InterPro"/>
</dbReference>
<dbReference type="GO" id="GO:0006281">
    <property type="term" value="P:DNA repair"/>
    <property type="evidence" value="ECO:0007669"/>
    <property type="project" value="InterPro"/>
</dbReference>
<dbReference type="Proteomes" id="UP001153069">
    <property type="component" value="Unassembled WGS sequence"/>
</dbReference>
<dbReference type="Gene3D" id="2.40.50.140">
    <property type="entry name" value="Nucleic acid-binding proteins"/>
    <property type="match status" value="4"/>
</dbReference>
<evidence type="ECO:0000259" key="11">
    <source>
        <dbReference type="Pfam" id="PF01336"/>
    </source>
</evidence>
<accession>A0A9N8E9I1</accession>